<evidence type="ECO:0000313" key="3">
    <source>
        <dbReference type="Proteomes" id="UP000001096"/>
    </source>
</evidence>
<evidence type="ECO:0000313" key="2">
    <source>
        <dbReference type="EMBL" id="EKS38463.1"/>
    </source>
</evidence>
<evidence type="ECO:0008006" key="4">
    <source>
        <dbReference type="Google" id="ProtNLM"/>
    </source>
</evidence>
<gene>
    <name evidence="2" type="ORF">HMPREF9695_02303</name>
</gene>
<feature type="transmembrane region" description="Helical" evidence="1">
    <location>
        <begin position="65"/>
        <end position="83"/>
    </location>
</feature>
<protein>
    <recommendedName>
        <fullName evidence="4">DUF4260 domain-containing protein</fullName>
    </recommendedName>
</protein>
<keyword evidence="1" id="KW-0472">Membrane</keyword>
<dbReference type="EMBL" id="AGWX01000003">
    <property type="protein sequence ID" value="EKS38463.1"/>
    <property type="molecule type" value="Genomic_DNA"/>
</dbReference>
<dbReference type="Proteomes" id="UP000001096">
    <property type="component" value="Unassembled WGS sequence"/>
</dbReference>
<sequence length="157" mass="16676">MAGLAGLWRVLKGVLYRDSQAMTETTTTPAPGSATGGVRTLLRLEGAALAAACMVFYSYFEGSWWMFALLLLAPDLSFLGYLAGPRAGAAAYNAAHAAIIPMLLGIFAMVMPSALAMHLSLIWCAHIGIDRALGYGLKYDTGFTFTHLGRIGKDAGR</sequence>
<keyword evidence="3" id="KW-1185">Reference proteome</keyword>
<accession>K8PJB2</accession>
<dbReference type="InterPro" id="IPR025356">
    <property type="entry name" value="DUF4260"/>
</dbReference>
<name>K8PJB2_9BRAD</name>
<evidence type="ECO:0000256" key="1">
    <source>
        <dbReference type="SAM" id="Phobius"/>
    </source>
</evidence>
<feature type="transmembrane region" description="Helical" evidence="1">
    <location>
        <begin position="90"/>
        <end position="111"/>
    </location>
</feature>
<dbReference type="Pfam" id="PF14079">
    <property type="entry name" value="DUF4260"/>
    <property type="match status" value="1"/>
</dbReference>
<dbReference type="eggNOG" id="ENOG5032SZF">
    <property type="taxonomic scope" value="Bacteria"/>
</dbReference>
<reference evidence="2 3" key="1">
    <citation type="submission" date="2012-04" db="EMBL/GenBank/DDBJ databases">
        <title>The Genome Sequence of Afipia broomeae ATCC 49717.</title>
        <authorList>
            <consortium name="The Broad Institute Genome Sequencing Platform"/>
            <person name="Earl A."/>
            <person name="Ward D."/>
            <person name="Feldgarden M."/>
            <person name="Gevers D."/>
            <person name="Huys G."/>
            <person name="Walker B."/>
            <person name="Young S.K."/>
            <person name="Zeng Q."/>
            <person name="Gargeya S."/>
            <person name="Fitzgerald M."/>
            <person name="Haas B."/>
            <person name="Abouelleil A."/>
            <person name="Alvarado L."/>
            <person name="Arachchi H.M."/>
            <person name="Berlin A."/>
            <person name="Chapman S.B."/>
            <person name="Goldberg J."/>
            <person name="Griggs A."/>
            <person name="Gujja S."/>
            <person name="Hansen M."/>
            <person name="Howarth C."/>
            <person name="Imamovic A."/>
            <person name="Larimer J."/>
            <person name="McCowen C."/>
            <person name="Montmayeur A."/>
            <person name="Murphy C."/>
            <person name="Neiman D."/>
            <person name="Pearson M."/>
            <person name="Priest M."/>
            <person name="Roberts A."/>
            <person name="Saif S."/>
            <person name="Shea T."/>
            <person name="Sisk P."/>
            <person name="Sykes S."/>
            <person name="Wortman J."/>
            <person name="Nusbaum C."/>
            <person name="Birren B."/>
        </authorList>
    </citation>
    <scope>NUCLEOTIDE SEQUENCE [LARGE SCALE GENOMIC DNA]</scope>
    <source>
        <strain evidence="2 3">ATCC 49717</strain>
    </source>
</reference>
<dbReference type="PATRIC" id="fig|883078.3.peg.2376"/>
<dbReference type="AlphaFoldDB" id="K8PJB2"/>
<keyword evidence="1" id="KW-1133">Transmembrane helix</keyword>
<proteinExistence type="predicted"/>
<comment type="caution">
    <text evidence="2">The sequence shown here is derived from an EMBL/GenBank/DDBJ whole genome shotgun (WGS) entry which is preliminary data.</text>
</comment>
<dbReference type="HOGENOM" id="CLU_144225_0_0_5"/>
<keyword evidence="1" id="KW-0812">Transmembrane</keyword>
<organism evidence="2 3">
    <name type="scientific">Afipia broomeae ATCC 49717</name>
    <dbReference type="NCBI Taxonomy" id="883078"/>
    <lineage>
        <taxon>Bacteria</taxon>
        <taxon>Pseudomonadati</taxon>
        <taxon>Pseudomonadota</taxon>
        <taxon>Alphaproteobacteria</taxon>
        <taxon>Hyphomicrobiales</taxon>
        <taxon>Nitrobacteraceae</taxon>
        <taxon>Afipia</taxon>
    </lineage>
</organism>